<feature type="region of interest" description="Disordered" evidence="1">
    <location>
        <begin position="44"/>
        <end position="67"/>
    </location>
</feature>
<dbReference type="AlphaFoldDB" id="A0A6H0ZQP6"/>
<gene>
    <name evidence="2" type="ORF">FOB41_06295</name>
</gene>
<reference evidence="2 3" key="1">
    <citation type="submission" date="2020-04" db="EMBL/GenBank/DDBJ databases">
        <title>FDA dAtabase for Regulatory Grade micrObial Sequences (FDA-ARGOS): Supporting development and validation of Infectious Disease Dx tests.</title>
        <authorList>
            <person name="Sciortino C."/>
            <person name="Tallon L."/>
            <person name="Sadzewicz L."/>
            <person name="Vavikolanu K."/>
            <person name="Mehta A."/>
            <person name="Aluvathingal J."/>
            <person name="Nadendla S."/>
            <person name="Nandy P."/>
            <person name="Geyer C."/>
            <person name="Yan Y."/>
            <person name="Sichtig H."/>
        </authorList>
    </citation>
    <scope>NUCLEOTIDE SEQUENCE [LARGE SCALE GENOMIC DNA]</scope>
    <source>
        <strain evidence="2 3">FDAARGOS_633</strain>
    </source>
</reference>
<accession>A0A6H0ZQP6</accession>
<protein>
    <submittedName>
        <fullName evidence="2">Phage tail assembly chaperone</fullName>
    </submittedName>
</protein>
<dbReference type="EMBL" id="CP050898">
    <property type="protein sequence ID" value="QIX22949.1"/>
    <property type="molecule type" value="Genomic_DNA"/>
</dbReference>
<proteinExistence type="predicted"/>
<sequence>MEEPFPWRDWQKIAFGGLGWTPGIFWASSLTEFTLAVKGKAEANGAKKSVAPPSDEEMDELIKKYGG</sequence>
<dbReference type="Pfam" id="PF09550">
    <property type="entry name" value="Phage_TAC_6"/>
    <property type="match status" value="1"/>
</dbReference>
<evidence type="ECO:0000313" key="2">
    <source>
        <dbReference type="EMBL" id="QIX22949.1"/>
    </source>
</evidence>
<dbReference type="RefSeq" id="WP_072494513.1">
    <property type="nucleotide sequence ID" value="NZ_CP050898.1"/>
</dbReference>
<name>A0A6H0ZQP6_9HYPH</name>
<evidence type="ECO:0000313" key="3">
    <source>
        <dbReference type="Proteomes" id="UP000500870"/>
    </source>
</evidence>
<dbReference type="InterPro" id="IPR019056">
    <property type="entry name" value="Phage_TAC_6"/>
</dbReference>
<dbReference type="Proteomes" id="UP000500870">
    <property type="component" value="Chromosome 1"/>
</dbReference>
<organism evidence="2 3">
    <name type="scientific">Agrobacterium pusense</name>
    <dbReference type="NCBI Taxonomy" id="648995"/>
    <lineage>
        <taxon>Bacteria</taxon>
        <taxon>Pseudomonadati</taxon>
        <taxon>Pseudomonadota</taxon>
        <taxon>Alphaproteobacteria</taxon>
        <taxon>Hyphomicrobiales</taxon>
        <taxon>Rhizobiaceae</taxon>
        <taxon>Rhizobium/Agrobacterium group</taxon>
        <taxon>Agrobacterium</taxon>
    </lineage>
</organism>
<evidence type="ECO:0000256" key="1">
    <source>
        <dbReference type="SAM" id="MobiDB-lite"/>
    </source>
</evidence>